<dbReference type="Proteomes" id="UP000651156">
    <property type="component" value="Unassembled WGS sequence"/>
</dbReference>
<dbReference type="InterPro" id="IPR006286">
    <property type="entry name" value="C56_PfpI-like"/>
</dbReference>
<evidence type="ECO:0000259" key="3">
    <source>
        <dbReference type="Pfam" id="PF09537"/>
    </source>
</evidence>
<evidence type="ECO:0000259" key="2">
    <source>
        <dbReference type="Pfam" id="PF01965"/>
    </source>
</evidence>
<protein>
    <submittedName>
        <fullName evidence="4">DJ-1/PfpI/YhbO family deglycase/protease</fullName>
    </submittedName>
</protein>
<comment type="caution">
    <text evidence="4">The sequence shown here is derived from an EMBL/GenBank/DDBJ whole genome shotgun (WGS) entry which is preliminary data.</text>
</comment>
<dbReference type="Pfam" id="PF01965">
    <property type="entry name" value="DJ-1_PfpI"/>
    <property type="match status" value="1"/>
</dbReference>
<accession>A0ABR9UXN0</accession>
<dbReference type="SUPFAM" id="SSF52317">
    <property type="entry name" value="Class I glutamine amidotransferase-like"/>
    <property type="match status" value="1"/>
</dbReference>
<evidence type="ECO:0000313" key="5">
    <source>
        <dbReference type="Proteomes" id="UP000651156"/>
    </source>
</evidence>
<comment type="similarity">
    <text evidence="1">Belongs to the peptidase C56 family.</text>
</comment>
<dbReference type="RefSeq" id="WP_193934443.1">
    <property type="nucleotide sequence ID" value="NZ_CAWPMZ010000120.1"/>
</dbReference>
<dbReference type="PROSITE" id="PS51276">
    <property type="entry name" value="PEPTIDASE_C56_PFPI"/>
    <property type="match status" value="1"/>
</dbReference>
<dbReference type="Gene3D" id="1.20.1260.10">
    <property type="match status" value="1"/>
</dbReference>
<keyword evidence="5" id="KW-1185">Reference proteome</keyword>
<organism evidence="4 5">
    <name type="scientific">Gloeocapsopsis crepidinum LEGE 06123</name>
    <dbReference type="NCBI Taxonomy" id="588587"/>
    <lineage>
        <taxon>Bacteria</taxon>
        <taxon>Bacillati</taxon>
        <taxon>Cyanobacteriota</taxon>
        <taxon>Cyanophyceae</taxon>
        <taxon>Oscillatoriophycideae</taxon>
        <taxon>Chroococcales</taxon>
        <taxon>Chroococcaceae</taxon>
        <taxon>Gloeocapsopsis</taxon>
    </lineage>
</organism>
<sequence>MTISNNSYTSKKVAILIENGVEDVEFQVPYNALKQAGFNVTILGSRTNEKYKGKQGKLAKEADGTTTEAMASEFDAIIVPGGMAPDRMRRNPNTVRFVQEAMEQGKLVAAVCHGPQLLIEGDLLKGKTATGFIAVRKDMINAGANYVDEPLVVDGNLITSRQPGDLAIFTTAILSRLGYGGKEAALPNETDNNAEWWKLADAWGGSKKSEVVQALNTALAGERYAQEALEHYAEKESDGEVRSLFQQMMQSKLQHIQKLEARLAALGEKPSLSANIADKYAKVKAALHGSDDIYQIRSALGDLQTGINDLSTLMVSTTDPVTTALIQDIVQDLMQQEQHLVKLYRSRVGNEVKPGKPTTGPAIAAQ</sequence>
<name>A0ABR9UXN0_9CHRO</name>
<dbReference type="Gene3D" id="3.40.50.880">
    <property type="match status" value="1"/>
</dbReference>
<dbReference type="CDD" id="cd03134">
    <property type="entry name" value="GATase1_PfpI_like"/>
    <property type="match status" value="1"/>
</dbReference>
<feature type="domain" description="DJ-1/PfpI" evidence="2">
    <location>
        <begin position="11"/>
        <end position="175"/>
    </location>
</feature>
<dbReference type="EMBL" id="JADEWN010000075">
    <property type="protein sequence ID" value="MBE9193046.1"/>
    <property type="molecule type" value="Genomic_DNA"/>
</dbReference>
<dbReference type="InterPro" id="IPR012347">
    <property type="entry name" value="Ferritin-like"/>
</dbReference>
<dbReference type="Pfam" id="PF09537">
    <property type="entry name" value="DUF2383"/>
    <property type="match status" value="1"/>
</dbReference>
<dbReference type="InterPro" id="IPR009078">
    <property type="entry name" value="Ferritin-like_SF"/>
</dbReference>
<reference evidence="4 5" key="1">
    <citation type="submission" date="2020-10" db="EMBL/GenBank/DDBJ databases">
        <authorList>
            <person name="Castelo-Branco R."/>
            <person name="Eusebio N."/>
            <person name="Adriana R."/>
            <person name="Vieira A."/>
            <person name="Brugerolle De Fraissinette N."/>
            <person name="Rezende De Castro R."/>
            <person name="Schneider M.P."/>
            <person name="Vasconcelos V."/>
            <person name="Leao P.N."/>
        </authorList>
    </citation>
    <scope>NUCLEOTIDE SEQUENCE [LARGE SCALE GENOMIC DNA]</scope>
    <source>
        <strain evidence="4 5">LEGE 06123</strain>
    </source>
</reference>
<dbReference type="SUPFAM" id="SSF47240">
    <property type="entry name" value="Ferritin-like"/>
    <property type="match status" value="1"/>
</dbReference>
<dbReference type="InterPro" id="IPR029062">
    <property type="entry name" value="Class_I_gatase-like"/>
</dbReference>
<dbReference type="CDD" id="cd00657">
    <property type="entry name" value="Ferritin_like"/>
    <property type="match status" value="1"/>
</dbReference>
<feature type="domain" description="DUF2383" evidence="3">
    <location>
        <begin position="211"/>
        <end position="292"/>
    </location>
</feature>
<gene>
    <name evidence="4" type="ORF">IQ230_22380</name>
</gene>
<proteinExistence type="inferred from homology"/>
<dbReference type="NCBIfam" id="TIGR01382">
    <property type="entry name" value="PfpI"/>
    <property type="match status" value="1"/>
</dbReference>
<dbReference type="PANTHER" id="PTHR42733:SF2">
    <property type="entry name" value="DJ-1_THIJ_PFPI FAMILY PROTEIN"/>
    <property type="match status" value="1"/>
</dbReference>
<dbReference type="PANTHER" id="PTHR42733">
    <property type="entry name" value="DJ-1 PROTEIN"/>
    <property type="match status" value="1"/>
</dbReference>
<dbReference type="InterPro" id="IPR019052">
    <property type="entry name" value="DUF2383"/>
</dbReference>
<evidence type="ECO:0000256" key="1">
    <source>
        <dbReference type="ARBA" id="ARBA00008542"/>
    </source>
</evidence>
<dbReference type="InterPro" id="IPR002818">
    <property type="entry name" value="DJ-1/PfpI"/>
</dbReference>
<evidence type="ECO:0000313" key="4">
    <source>
        <dbReference type="EMBL" id="MBE9193046.1"/>
    </source>
</evidence>